<evidence type="ECO:0000256" key="1">
    <source>
        <dbReference type="ARBA" id="ARBA00023015"/>
    </source>
</evidence>
<evidence type="ECO:0000256" key="3">
    <source>
        <dbReference type="ARBA" id="ARBA00023163"/>
    </source>
</evidence>
<accession>A0ABP8K9L5</accession>
<dbReference type="Gene3D" id="1.10.10.10">
    <property type="entry name" value="Winged helix-like DNA-binding domain superfamily/Winged helix DNA-binding domain"/>
    <property type="match status" value="1"/>
</dbReference>
<dbReference type="RefSeq" id="WP_344999933.1">
    <property type="nucleotide sequence ID" value="NZ_BAABFR010000096.1"/>
</dbReference>
<comment type="caution">
    <text evidence="5">The sequence shown here is derived from an EMBL/GenBank/DDBJ whole genome shotgun (WGS) entry which is preliminary data.</text>
</comment>
<dbReference type="InterPro" id="IPR036388">
    <property type="entry name" value="WH-like_DNA-bd_sf"/>
</dbReference>
<organism evidence="5 6">
    <name type="scientific">Tsukamurella soli</name>
    <dbReference type="NCBI Taxonomy" id="644556"/>
    <lineage>
        <taxon>Bacteria</taxon>
        <taxon>Bacillati</taxon>
        <taxon>Actinomycetota</taxon>
        <taxon>Actinomycetes</taxon>
        <taxon>Mycobacteriales</taxon>
        <taxon>Tsukamurellaceae</taxon>
        <taxon>Tsukamurella</taxon>
    </lineage>
</organism>
<keyword evidence="2" id="KW-0238">DNA-binding</keyword>
<reference evidence="6" key="1">
    <citation type="journal article" date="2019" name="Int. J. Syst. Evol. Microbiol.">
        <title>The Global Catalogue of Microorganisms (GCM) 10K type strain sequencing project: providing services to taxonomists for standard genome sequencing and annotation.</title>
        <authorList>
            <consortium name="The Broad Institute Genomics Platform"/>
            <consortium name="The Broad Institute Genome Sequencing Center for Infectious Disease"/>
            <person name="Wu L."/>
            <person name="Ma J."/>
        </authorList>
    </citation>
    <scope>NUCLEOTIDE SEQUENCE [LARGE SCALE GENOMIC DNA]</scope>
    <source>
        <strain evidence="6">JCM 17688</strain>
    </source>
</reference>
<evidence type="ECO:0000259" key="4">
    <source>
        <dbReference type="PROSITE" id="PS50995"/>
    </source>
</evidence>
<keyword evidence="1" id="KW-0805">Transcription regulation</keyword>
<sequence length="148" mass="16247">MGNAPSPRPSLLYAIKQVELAVRSRMDAVLAPSGITPLQYTALTVLHRRDGLSVAQLARNSFVTAQTMGEMITVLEHRGLVSRRVDPTSRRRTLTSVTQAGLDLLTEYDTKVAELEESMVATLTPRQRHAFATYLNSCRVSLGDSPAH</sequence>
<name>A0ABP8K9L5_9ACTN</name>
<dbReference type="SUPFAM" id="SSF46785">
    <property type="entry name" value="Winged helix' DNA-binding domain"/>
    <property type="match status" value="1"/>
</dbReference>
<gene>
    <name evidence="5" type="ORF">GCM10023147_42850</name>
</gene>
<dbReference type="InterPro" id="IPR023187">
    <property type="entry name" value="Tscrpt_reg_MarR-type_CS"/>
</dbReference>
<protein>
    <submittedName>
        <fullName evidence="5">MarR family winged helix-turn-helix transcriptional regulator</fullName>
    </submittedName>
</protein>
<dbReference type="InterPro" id="IPR036390">
    <property type="entry name" value="WH_DNA-bd_sf"/>
</dbReference>
<dbReference type="Proteomes" id="UP001500635">
    <property type="component" value="Unassembled WGS sequence"/>
</dbReference>
<dbReference type="PANTHER" id="PTHR42756:SF1">
    <property type="entry name" value="TRANSCRIPTIONAL REPRESSOR OF EMRAB OPERON"/>
    <property type="match status" value="1"/>
</dbReference>
<proteinExistence type="predicted"/>
<dbReference type="SMART" id="SM00347">
    <property type="entry name" value="HTH_MARR"/>
    <property type="match status" value="1"/>
</dbReference>
<keyword evidence="3" id="KW-0804">Transcription</keyword>
<evidence type="ECO:0000313" key="5">
    <source>
        <dbReference type="EMBL" id="GAA4402358.1"/>
    </source>
</evidence>
<keyword evidence="6" id="KW-1185">Reference proteome</keyword>
<dbReference type="Pfam" id="PF12802">
    <property type="entry name" value="MarR_2"/>
    <property type="match status" value="1"/>
</dbReference>
<evidence type="ECO:0000256" key="2">
    <source>
        <dbReference type="ARBA" id="ARBA00023125"/>
    </source>
</evidence>
<dbReference type="InterPro" id="IPR000835">
    <property type="entry name" value="HTH_MarR-typ"/>
</dbReference>
<evidence type="ECO:0000313" key="6">
    <source>
        <dbReference type="Proteomes" id="UP001500635"/>
    </source>
</evidence>
<feature type="domain" description="HTH marR-type" evidence="4">
    <location>
        <begin position="8"/>
        <end position="140"/>
    </location>
</feature>
<dbReference type="PANTHER" id="PTHR42756">
    <property type="entry name" value="TRANSCRIPTIONAL REGULATOR, MARR"/>
    <property type="match status" value="1"/>
</dbReference>
<dbReference type="EMBL" id="BAABFR010000096">
    <property type="protein sequence ID" value="GAA4402358.1"/>
    <property type="molecule type" value="Genomic_DNA"/>
</dbReference>
<dbReference type="PROSITE" id="PS50995">
    <property type="entry name" value="HTH_MARR_2"/>
    <property type="match status" value="1"/>
</dbReference>
<dbReference type="PROSITE" id="PS01117">
    <property type="entry name" value="HTH_MARR_1"/>
    <property type="match status" value="1"/>
</dbReference>